<dbReference type="PANTHER" id="PTHR12436">
    <property type="entry name" value="80 KDA MCM3-ASSOCIATED PROTEIN"/>
    <property type="match status" value="1"/>
</dbReference>
<proteinExistence type="predicted"/>
<dbReference type="InterPro" id="IPR005062">
    <property type="entry name" value="SAC3/GANP/THP3_conserved"/>
</dbReference>
<dbReference type="Pfam" id="PF03399">
    <property type="entry name" value="SAC3_GANP"/>
    <property type="match status" value="1"/>
</dbReference>
<gene>
    <name evidence="3" type="ORF">KIN20_038331</name>
</gene>
<dbReference type="Gene3D" id="1.25.40.990">
    <property type="match status" value="1"/>
</dbReference>
<dbReference type="AlphaFoldDB" id="A0AAD5REQ2"/>
<reference evidence="3" key="1">
    <citation type="submission" date="2021-06" db="EMBL/GenBank/DDBJ databases">
        <title>Parelaphostrongylus tenuis whole genome reference sequence.</title>
        <authorList>
            <person name="Garwood T.J."/>
            <person name="Larsen P.A."/>
            <person name="Fountain-Jones N.M."/>
            <person name="Garbe J.R."/>
            <person name="Macchietto M.G."/>
            <person name="Kania S.A."/>
            <person name="Gerhold R.W."/>
            <person name="Richards J.E."/>
            <person name="Wolf T.M."/>
        </authorList>
    </citation>
    <scope>NUCLEOTIDE SEQUENCE</scope>
    <source>
        <strain evidence="3">MNPRO001-30</strain>
        <tissue evidence="3">Meninges</tissue>
    </source>
</reference>
<dbReference type="GO" id="GO:0006406">
    <property type="term" value="P:mRNA export from nucleus"/>
    <property type="evidence" value="ECO:0007669"/>
    <property type="project" value="TreeGrafter"/>
</dbReference>
<name>A0AAD5REQ2_PARTN</name>
<dbReference type="GO" id="GO:0005737">
    <property type="term" value="C:cytoplasm"/>
    <property type="evidence" value="ECO:0007669"/>
    <property type="project" value="TreeGrafter"/>
</dbReference>
<evidence type="ECO:0000259" key="2">
    <source>
        <dbReference type="Pfam" id="PF03399"/>
    </source>
</evidence>
<feature type="compositionally biased region" description="Low complexity" evidence="1">
    <location>
        <begin position="247"/>
        <end position="261"/>
    </location>
</feature>
<evidence type="ECO:0000313" key="3">
    <source>
        <dbReference type="EMBL" id="KAJ1375088.1"/>
    </source>
</evidence>
<dbReference type="EMBL" id="JAHQIW010007506">
    <property type="protein sequence ID" value="KAJ1375088.1"/>
    <property type="molecule type" value="Genomic_DNA"/>
</dbReference>
<evidence type="ECO:0000313" key="4">
    <source>
        <dbReference type="Proteomes" id="UP001196413"/>
    </source>
</evidence>
<feature type="region of interest" description="Disordered" evidence="1">
    <location>
        <begin position="240"/>
        <end position="261"/>
    </location>
</feature>
<dbReference type="Proteomes" id="UP001196413">
    <property type="component" value="Unassembled WGS sequence"/>
</dbReference>
<keyword evidence="4" id="KW-1185">Reference proteome</keyword>
<dbReference type="GO" id="GO:0070390">
    <property type="term" value="C:transcription export complex 2"/>
    <property type="evidence" value="ECO:0007669"/>
    <property type="project" value="TreeGrafter"/>
</dbReference>
<sequence>MSSSSNPPVVIGRCMTMCPESEVRFRRSHNMVHPLERSDDAEGPECRGNRDRHRMVKEYTRSAVGSVNHIRPDLLRPTAVLLKTVRYLLDLYQTKMEQDSGLYDQVFAFVCDRLRAVRQDMILQQCCALDSMRILEAMIPFYFETDYLGRTGTRKCRTYDSELPSNSTDGMPLEMDRGGHCRSPGFRRSPTHIGLYSTQHSRVLRPYWTSISGRNTSTRRHSTSSTISSWHFVRRTTFDSSDVSTNSEPLPGRPSSSSSLLSKPFSSFDVVLFKQYRSPIDHRIIGCLQLRSIDGFVIRASLISFDVSRLFLVQITS</sequence>
<dbReference type="PANTHER" id="PTHR12436:SF3">
    <property type="entry name" value="GERMINAL-CENTER ASSOCIATED NUCLEAR PROTEIN"/>
    <property type="match status" value="1"/>
</dbReference>
<comment type="caution">
    <text evidence="3">The sequence shown here is derived from an EMBL/GenBank/DDBJ whole genome shotgun (WGS) entry which is preliminary data.</text>
</comment>
<evidence type="ECO:0000256" key="1">
    <source>
        <dbReference type="SAM" id="MobiDB-lite"/>
    </source>
</evidence>
<organism evidence="3 4">
    <name type="scientific">Parelaphostrongylus tenuis</name>
    <name type="common">Meningeal worm</name>
    <dbReference type="NCBI Taxonomy" id="148309"/>
    <lineage>
        <taxon>Eukaryota</taxon>
        <taxon>Metazoa</taxon>
        <taxon>Ecdysozoa</taxon>
        <taxon>Nematoda</taxon>
        <taxon>Chromadorea</taxon>
        <taxon>Rhabditida</taxon>
        <taxon>Rhabditina</taxon>
        <taxon>Rhabditomorpha</taxon>
        <taxon>Strongyloidea</taxon>
        <taxon>Metastrongylidae</taxon>
        <taxon>Parelaphostrongylus</taxon>
    </lineage>
</organism>
<accession>A0AAD5REQ2</accession>
<dbReference type="InterPro" id="IPR045107">
    <property type="entry name" value="SAC3/GANP/THP3"/>
</dbReference>
<protein>
    <recommendedName>
        <fullName evidence="2">SAC3/GANP/THP3 conserved domain-containing protein</fullName>
    </recommendedName>
</protein>
<feature type="domain" description="SAC3/GANP/THP3 conserved" evidence="2">
    <location>
        <begin position="17"/>
        <end position="144"/>
    </location>
</feature>